<sequence>MRSNPSFRSGGWNLTAILRDLGVAWRLLWDPAVPTMLKLLLPVLAMVYWLSPIDLLPGMPFDDLALLILAARLFVQMAPADALYRAYYGNRSRPTYPDDDSDTVDTTWRVVED</sequence>
<dbReference type="RefSeq" id="WP_141609568.1">
    <property type="nucleotide sequence ID" value="NZ_VIGC02000008.1"/>
</dbReference>
<proteinExistence type="predicted"/>
<reference evidence="1 2" key="1">
    <citation type="submission" date="2019-06" db="EMBL/GenBank/DDBJ databases">
        <title>Genome sequence of Litorilinea aerophila BAA-2444.</title>
        <authorList>
            <person name="Maclea K.S."/>
            <person name="Maurais E.G."/>
            <person name="Iannazzi L.C."/>
        </authorList>
    </citation>
    <scope>NUCLEOTIDE SEQUENCE [LARGE SCALE GENOMIC DNA]</scope>
    <source>
        <strain evidence="1 2">ATCC BAA-2444</strain>
    </source>
</reference>
<evidence type="ECO:0000313" key="1">
    <source>
        <dbReference type="EMBL" id="TQE96423.1"/>
    </source>
</evidence>
<protein>
    <recommendedName>
        <fullName evidence="3">DUF1232 domain-containing protein</fullName>
    </recommendedName>
</protein>
<dbReference type="InParanoid" id="A0A540VJY8"/>
<evidence type="ECO:0008006" key="3">
    <source>
        <dbReference type="Google" id="ProtNLM"/>
    </source>
</evidence>
<dbReference type="EMBL" id="VIGC01000008">
    <property type="protein sequence ID" value="TQE96423.1"/>
    <property type="molecule type" value="Genomic_DNA"/>
</dbReference>
<accession>A0A540VJY8</accession>
<dbReference type="OrthoDB" id="2657769at2"/>
<gene>
    <name evidence="1" type="ORF">FKZ61_08010</name>
</gene>
<keyword evidence="2" id="KW-1185">Reference proteome</keyword>
<evidence type="ECO:0000313" key="2">
    <source>
        <dbReference type="Proteomes" id="UP000317371"/>
    </source>
</evidence>
<comment type="caution">
    <text evidence="1">The sequence shown here is derived from an EMBL/GenBank/DDBJ whole genome shotgun (WGS) entry which is preliminary data.</text>
</comment>
<organism evidence="1 2">
    <name type="scientific">Litorilinea aerophila</name>
    <dbReference type="NCBI Taxonomy" id="1204385"/>
    <lineage>
        <taxon>Bacteria</taxon>
        <taxon>Bacillati</taxon>
        <taxon>Chloroflexota</taxon>
        <taxon>Caldilineae</taxon>
        <taxon>Caldilineales</taxon>
        <taxon>Caldilineaceae</taxon>
        <taxon>Litorilinea</taxon>
    </lineage>
</organism>
<dbReference type="AlphaFoldDB" id="A0A540VJY8"/>
<dbReference type="Proteomes" id="UP000317371">
    <property type="component" value="Unassembled WGS sequence"/>
</dbReference>
<name>A0A540VJY8_9CHLR</name>